<protein>
    <submittedName>
        <fullName evidence="2">Uncharacterized protein</fullName>
    </submittedName>
</protein>
<dbReference type="Proteomes" id="UP001190700">
    <property type="component" value="Unassembled WGS sequence"/>
</dbReference>
<accession>A0AAE0FQG2</accession>
<proteinExistence type="predicted"/>
<evidence type="ECO:0000256" key="1">
    <source>
        <dbReference type="SAM" id="MobiDB-lite"/>
    </source>
</evidence>
<comment type="caution">
    <text evidence="2">The sequence shown here is derived from an EMBL/GenBank/DDBJ whole genome shotgun (WGS) entry which is preliminary data.</text>
</comment>
<organism evidence="2 3">
    <name type="scientific">Cymbomonas tetramitiformis</name>
    <dbReference type="NCBI Taxonomy" id="36881"/>
    <lineage>
        <taxon>Eukaryota</taxon>
        <taxon>Viridiplantae</taxon>
        <taxon>Chlorophyta</taxon>
        <taxon>Pyramimonadophyceae</taxon>
        <taxon>Pyramimonadales</taxon>
        <taxon>Pyramimonadaceae</taxon>
        <taxon>Cymbomonas</taxon>
    </lineage>
</organism>
<evidence type="ECO:0000313" key="3">
    <source>
        <dbReference type="Proteomes" id="UP001190700"/>
    </source>
</evidence>
<dbReference type="AlphaFoldDB" id="A0AAE0FQG2"/>
<sequence>MASALPSSSGGSRATTLAHADMRSGDVASEDATSTAVVTYSTAYQADVQSDVLTNTSDITDTDEGIQVVGFMVDIYAVSAPATDSDEARVVVTAKDQQLSEALPSNSKSRLPVGKKRLASRLPMKKREPANDQDSNGWRPPDNEEVTGGEPLDNEKATSGQLSNVEKMTSEQPSDAKETT</sequence>
<evidence type="ECO:0000313" key="2">
    <source>
        <dbReference type="EMBL" id="KAK3263892.1"/>
    </source>
</evidence>
<reference evidence="2 3" key="1">
    <citation type="journal article" date="2015" name="Genome Biol. Evol.">
        <title>Comparative Genomics of a Bacterivorous Green Alga Reveals Evolutionary Causalities and Consequences of Phago-Mixotrophic Mode of Nutrition.</title>
        <authorList>
            <person name="Burns J.A."/>
            <person name="Paasch A."/>
            <person name="Narechania A."/>
            <person name="Kim E."/>
        </authorList>
    </citation>
    <scope>NUCLEOTIDE SEQUENCE [LARGE SCALE GENOMIC DNA]</scope>
    <source>
        <strain evidence="2 3">PLY_AMNH</strain>
    </source>
</reference>
<keyword evidence="3" id="KW-1185">Reference proteome</keyword>
<name>A0AAE0FQG2_9CHLO</name>
<feature type="compositionally biased region" description="Polar residues" evidence="1">
    <location>
        <begin position="98"/>
        <end position="109"/>
    </location>
</feature>
<feature type="compositionally biased region" description="Polar residues" evidence="1">
    <location>
        <begin position="157"/>
        <end position="173"/>
    </location>
</feature>
<feature type="region of interest" description="Disordered" evidence="1">
    <location>
        <begin position="98"/>
        <end position="180"/>
    </location>
</feature>
<dbReference type="EMBL" id="LGRX02014958">
    <property type="protein sequence ID" value="KAK3263892.1"/>
    <property type="molecule type" value="Genomic_DNA"/>
</dbReference>
<gene>
    <name evidence="2" type="ORF">CYMTET_27322</name>
</gene>